<sequence length="80" mass="9028">MSLPLPLRLLSLFLLAFVGGVLYLHFGKDEEWSSSLLIGLVAAPVVVALWKFRDWSTDRAAEAGRNWRKTREERKRASGA</sequence>
<dbReference type="RefSeq" id="WP_165285232.1">
    <property type="nucleotide sequence ID" value="NZ_JBITPR010000009.1"/>
</dbReference>
<keyword evidence="4" id="KW-1185">Reference proteome</keyword>
<feature type="region of interest" description="Disordered" evidence="1">
    <location>
        <begin position="60"/>
        <end position="80"/>
    </location>
</feature>
<evidence type="ECO:0000313" key="4">
    <source>
        <dbReference type="Proteomes" id="UP001614264"/>
    </source>
</evidence>
<name>A0ABW8B3C6_9ACTN</name>
<accession>A0ABW8B3C6</accession>
<feature type="transmembrane region" description="Helical" evidence="2">
    <location>
        <begin position="7"/>
        <end position="26"/>
    </location>
</feature>
<protein>
    <recommendedName>
        <fullName evidence="5">DUF4229 domain-containing protein</fullName>
    </recommendedName>
</protein>
<comment type="caution">
    <text evidence="3">The sequence shown here is derived from an EMBL/GenBank/DDBJ whole genome shotgun (WGS) entry which is preliminary data.</text>
</comment>
<organism evidence="3 4">
    <name type="scientific">Streptomyces salinarius</name>
    <dbReference type="NCBI Taxonomy" id="2762598"/>
    <lineage>
        <taxon>Bacteria</taxon>
        <taxon>Bacillati</taxon>
        <taxon>Actinomycetota</taxon>
        <taxon>Actinomycetes</taxon>
        <taxon>Kitasatosporales</taxon>
        <taxon>Streptomycetaceae</taxon>
        <taxon>Streptomyces</taxon>
    </lineage>
</organism>
<gene>
    <name evidence="3" type="ORF">AB4829_02095</name>
</gene>
<keyword evidence="2" id="KW-0812">Transmembrane</keyword>
<keyword evidence="2" id="KW-0472">Membrane</keyword>
<dbReference type="EMBL" id="JBITPR010000009">
    <property type="protein sequence ID" value="MFI7869383.1"/>
    <property type="molecule type" value="Genomic_DNA"/>
</dbReference>
<keyword evidence="2" id="KW-1133">Transmembrane helix</keyword>
<feature type="transmembrane region" description="Helical" evidence="2">
    <location>
        <begin position="32"/>
        <end position="50"/>
    </location>
</feature>
<proteinExistence type="predicted"/>
<reference evidence="3 4" key="1">
    <citation type="submission" date="2024-07" db="EMBL/GenBank/DDBJ databases">
        <title>Whole genome sequencing of Prodigiosin pigment-producing Streptomyces salinarius isolated from rhizosphere soil of Arachis hypogaea.</title>
        <authorList>
            <person name="Vidhya A."/>
            <person name="Ramya S."/>
        </authorList>
    </citation>
    <scope>NUCLEOTIDE SEQUENCE [LARGE SCALE GENOMIC DNA]</scope>
    <source>
        <strain evidence="3 4">VRMG2420</strain>
    </source>
</reference>
<evidence type="ECO:0008006" key="5">
    <source>
        <dbReference type="Google" id="ProtNLM"/>
    </source>
</evidence>
<evidence type="ECO:0000256" key="2">
    <source>
        <dbReference type="SAM" id="Phobius"/>
    </source>
</evidence>
<dbReference type="Proteomes" id="UP001614264">
    <property type="component" value="Unassembled WGS sequence"/>
</dbReference>
<feature type="compositionally biased region" description="Basic and acidic residues" evidence="1">
    <location>
        <begin position="69"/>
        <end position="80"/>
    </location>
</feature>
<evidence type="ECO:0000313" key="3">
    <source>
        <dbReference type="EMBL" id="MFI7869383.1"/>
    </source>
</evidence>
<evidence type="ECO:0000256" key="1">
    <source>
        <dbReference type="SAM" id="MobiDB-lite"/>
    </source>
</evidence>